<evidence type="ECO:0000313" key="1">
    <source>
        <dbReference type="EMBL" id="EQA44511.1"/>
    </source>
</evidence>
<dbReference type="STRING" id="1049789.LEP1GSC050_3275"/>
<dbReference type="Proteomes" id="UP000015454">
    <property type="component" value="Unassembled WGS sequence"/>
</dbReference>
<gene>
    <name evidence="1" type="ORF">LEP1GSC050_3275</name>
</gene>
<comment type="caution">
    <text evidence="1">The sequence shown here is derived from an EMBL/GenBank/DDBJ whole genome shotgun (WGS) entry which is preliminary data.</text>
</comment>
<dbReference type="EMBL" id="AHMO02000008">
    <property type="protein sequence ID" value="EQA44511.1"/>
    <property type="molecule type" value="Genomic_DNA"/>
</dbReference>
<organism evidence="1 2">
    <name type="scientific">Leptospira broomii serovar Hurstbridge str. 5399</name>
    <dbReference type="NCBI Taxonomy" id="1049789"/>
    <lineage>
        <taxon>Bacteria</taxon>
        <taxon>Pseudomonadati</taxon>
        <taxon>Spirochaetota</taxon>
        <taxon>Spirochaetia</taxon>
        <taxon>Leptospirales</taxon>
        <taxon>Leptospiraceae</taxon>
        <taxon>Leptospira</taxon>
    </lineage>
</organism>
<reference evidence="1" key="1">
    <citation type="submission" date="2013-05" db="EMBL/GenBank/DDBJ databases">
        <authorList>
            <person name="Harkins D.M."/>
            <person name="Durkin A.S."/>
            <person name="Brinkac L.M."/>
            <person name="Haft D.H."/>
            <person name="Selengut J.D."/>
            <person name="Sanka R."/>
            <person name="DePew J."/>
            <person name="Purushe J."/>
            <person name="Hartskeerl R.A."/>
            <person name="Ahmed A."/>
            <person name="van der Linden H."/>
            <person name="Goris M.G.A."/>
            <person name="Vinetz J.M."/>
            <person name="Sutton G.G."/>
            <person name="Nierman W.C."/>
            <person name="Fouts D.E."/>
        </authorList>
    </citation>
    <scope>NUCLEOTIDE SEQUENCE [LARGE SCALE GENOMIC DNA]</scope>
    <source>
        <strain evidence="1">5399</strain>
    </source>
</reference>
<accession>T0F9D2</accession>
<name>T0F9D2_9LEPT</name>
<sequence length="51" mass="6213">MKYSTSFGLYSDEPGNFFPKNLRLYLRRKSSKIRDEFRDSIRSIRILVVRR</sequence>
<protein>
    <submittedName>
        <fullName evidence="1">Uncharacterized protein</fullName>
    </submittedName>
</protein>
<dbReference type="AlphaFoldDB" id="T0F9D2"/>
<proteinExistence type="predicted"/>
<evidence type="ECO:0000313" key="2">
    <source>
        <dbReference type="Proteomes" id="UP000015454"/>
    </source>
</evidence>
<keyword evidence="2" id="KW-1185">Reference proteome</keyword>